<organism evidence="2 3">
    <name type="scientific">Haloarchaeobius amylolyticus</name>
    <dbReference type="NCBI Taxonomy" id="1198296"/>
    <lineage>
        <taxon>Archaea</taxon>
        <taxon>Methanobacteriati</taxon>
        <taxon>Methanobacteriota</taxon>
        <taxon>Stenosarchaea group</taxon>
        <taxon>Halobacteria</taxon>
        <taxon>Halobacteriales</taxon>
        <taxon>Halorubellaceae</taxon>
        <taxon>Haloarchaeobius</taxon>
    </lineage>
</organism>
<sequence>MLSRTTELTGRRTTHFLKNVQLLGASLFVLVLAGEPWGYALSLGLF</sequence>
<evidence type="ECO:0000313" key="3">
    <source>
        <dbReference type="Proteomes" id="UP001597076"/>
    </source>
</evidence>
<protein>
    <submittedName>
        <fullName evidence="2">Uncharacterized protein</fullName>
    </submittedName>
</protein>
<accession>A0ABD6BAY0</accession>
<keyword evidence="1" id="KW-0472">Membrane</keyword>
<evidence type="ECO:0000313" key="2">
    <source>
        <dbReference type="EMBL" id="MFD1562206.1"/>
    </source>
</evidence>
<keyword evidence="3" id="KW-1185">Reference proteome</keyword>
<proteinExistence type="predicted"/>
<keyword evidence="1" id="KW-1133">Transmembrane helix</keyword>
<gene>
    <name evidence="2" type="ORF">ACFR99_01305</name>
</gene>
<dbReference type="RefSeq" id="WP_390283571.1">
    <property type="nucleotide sequence ID" value="NZ_JBHUDI010000001.1"/>
</dbReference>
<comment type="caution">
    <text evidence="2">The sequence shown here is derived from an EMBL/GenBank/DDBJ whole genome shotgun (WGS) entry which is preliminary data.</text>
</comment>
<reference evidence="2 3" key="1">
    <citation type="journal article" date="2019" name="Int. J. Syst. Evol. Microbiol.">
        <title>The Global Catalogue of Microorganisms (GCM) 10K type strain sequencing project: providing services to taxonomists for standard genome sequencing and annotation.</title>
        <authorList>
            <consortium name="The Broad Institute Genomics Platform"/>
            <consortium name="The Broad Institute Genome Sequencing Center for Infectious Disease"/>
            <person name="Wu L."/>
            <person name="Ma J."/>
        </authorList>
    </citation>
    <scope>NUCLEOTIDE SEQUENCE [LARGE SCALE GENOMIC DNA]</scope>
    <source>
        <strain evidence="2 3">CGMCC 1.12230</strain>
    </source>
</reference>
<dbReference type="AlphaFoldDB" id="A0ABD6BAY0"/>
<keyword evidence="1" id="KW-0812">Transmembrane</keyword>
<evidence type="ECO:0000256" key="1">
    <source>
        <dbReference type="SAM" id="Phobius"/>
    </source>
</evidence>
<feature type="transmembrane region" description="Helical" evidence="1">
    <location>
        <begin position="20"/>
        <end position="40"/>
    </location>
</feature>
<name>A0ABD6BAY0_9EURY</name>
<dbReference type="EMBL" id="JBHUDI010000001">
    <property type="protein sequence ID" value="MFD1562206.1"/>
    <property type="molecule type" value="Genomic_DNA"/>
</dbReference>
<dbReference type="Proteomes" id="UP001597076">
    <property type="component" value="Unassembled WGS sequence"/>
</dbReference>